<evidence type="ECO:0000313" key="4">
    <source>
        <dbReference type="EMBL" id="KLO09273.1"/>
    </source>
</evidence>
<name>A0A0H2RIK6_9AGAM</name>
<comment type="similarity">
    <text evidence="1">Belongs to the taxilin family.</text>
</comment>
<feature type="compositionally biased region" description="Pro residues" evidence="3">
    <location>
        <begin position="30"/>
        <end position="50"/>
    </location>
</feature>
<dbReference type="Pfam" id="PF09728">
    <property type="entry name" value="Taxilin"/>
    <property type="match status" value="1"/>
</dbReference>
<evidence type="ECO:0000256" key="2">
    <source>
        <dbReference type="SAM" id="Coils"/>
    </source>
</evidence>
<dbReference type="STRING" id="27342.A0A0H2RIK6"/>
<evidence type="ECO:0000256" key="3">
    <source>
        <dbReference type="SAM" id="MobiDB-lite"/>
    </source>
</evidence>
<keyword evidence="2" id="KW-0175">Coiled coil</keyword>
<feature type="compositionally biased region" description="Low complexity" evidence="3">
    <location>
        <begin position="1"/>
        <end position="29"/>
    </location>
</feature>
<dbReference type="OrthoDB" id="442921at2759"/>
<dbReference type="Proteomes" id="UP000053477">
    <property type="component" value="Unassembled WGS sequence"/>
</dbReference>
<feature type="compositionally biased region" description="Low complexity" evidence="3">
    <location>
        <begin position="51"/>
        <end position="68"/>
    </location>
</feature>
<evidence type="ECO:0008006" key="6">
    <source>
        <dbReference type="Google" id="ProtNLM"/>
    </source>
</evidence>
<organism evidence="4 5">
    <name type="scientific">Schizopora paradoxa</name>
    <dbReference type="NCBI Taxonomy" id="27342"/>
    <lineage>
        <taxon>Eukaryota</taxon>
        <taxon>Fungi</taxon>
        <taxon>Dikarya</taxon>
        <taxon>Basidiomycota</taxon>
        <taxon>Agaricomycotina</taxon>
        <taxon>Agaricomycetes</taxon>
        <taxon>Hymenochaetales</taxon>
        <taxon>Schizoporaceae</taxon>
        <taxon>Schizopora</taxon>
    </lineage>
</organism>
<dbReference type="InParanoid" id="A0A0H2RIK6"/>
<evidence type="ECO:0000256" key="1">
    <source>
        <dbReference type="ARBA" id="ARBA00009550"/>
    </source>
</evidence>
<feature type="compositionally biased region" description="Polar residues" evidence="3">
    <location>
        <begin position="268"/>
        <end position="290"/>
    </location>
</feature>
<evidence type="ECO:0000313" key="5">
    <source>
        <dbReference type="Proteomes" id="UP000053477"/>
    </source>
</evidence>
<reference evidence="4 5" key="1">
    <citation type="submission" date="2015-04" db="EMBL/GenBank/DDBJ databases">
        <title>Complete genome sequence of Schizopora paradoxa KUC8140, a cosmopolitan wood degrader in East Asia.</title>
        <authorList>
            <consortium name="DOE Joint Genome Institute"/>
            <person name="Min B."/>
            <person name="Park H."/>
            <person name="Jang Y."/>
            <person name="Kim J.-J."/>
            <person name="Kim K.H."/>
            <person name="Pangilinan J."/>
            <person name="Lipzen A."/>
            <person name="Riley R."/>
            <person name="Grigoriev I.V."/>
            <person name="Spatafora J.W."/>
            <person name="Choi I.-G."/>
        </authorList>
    </citation>
    <scope>NUCLEOTIDE SEQUENCE [LARGE SCALE GENOMIC DNA]</scope>
    <source>
        <strain evidence="4 5">KUC8140</strain>
    </source>
</reference>
<feature type="region of interest" description="Disordered" evidence="3">
    <location>
        <begin position="268"/>
        <end position="302"/>
    </location>
</feature>
<dbReference type="InterPro" id="IPR026183">
    <property type="entry name" value="Taxilin_fam"/>
</dbReference>
<dbReference type="PANTHER" id="PTHR16127:SF13">
    <property type="entry name" value="GH01188P"/>
    <property type="match status" value="1"/>
</dbReference>
<feature type="coiled-coil region" evidence="2">
    <location>
        <begin position="152"/>
        <end position="228"/>
    </location>
</feature>
<dbReference type="PANTHER" id="PTHR16127">
    <property type="entry name" value="TAXILIN"/>
    <property type="match status" value="1"/>
</dbReference>
<feature type="region of interest" description="Disordered" evidence="3">
    <location>
        <begin position="1"/>
        <end position="89"/>
    </location>
</feature>
<feature type="coiled-coil region" evidence="2">
    <location>
        <begin position="90"/>
        <end position="117"/>
    </location>
</feature>
<dbReference type="EMBL" id="KQ086061">
    <property type="protein sequence ID" value="KLO09273.1"/>
    <property type="molecule type" value="Genomic_DNA"/>
</dbReference>
<proteinExistence type="inferred from homology"/>
<keyword evidence="5" id="KW-1185">Reference proteome</keyword>
<dbReference type="GO" id="GO:0019905">
    <property type="term" value="F:syntaxin binding"/>
    <property type="evidence" value="ECO:0007669"/>
    <property type="project" value="InterPro"/>
</dbReference>
<feature type="coiled-coil region" evidence="2">
    <location>
        <begin position="432"/>
        <end position="459"/>
    </location>
</feature>
<feature type="compositionally biased region" description="Basic residues" evidence="3">
    <location>
        <begin position="69"/>
        <end position="78"/>
    </location>
</feature>
<sequence length="504" mass="56619">MSNAQATTTTSTAANAVAQPPQQQQQQRPTKPPPTGPAPPAPGVTPPNPPQANAANGAAQKQVNGAHANHNHAQKAKKKADTPVDPQTMYESLKSKIAALEEELIHADEEEERFAEEAQKSVKGMEENAIHAKYIELFAEMKRVERDHAKEKQKLVKDKDTAKTQLTKANQAKVKLENLARDLTKDNKKLRDEKSQLITELSKTHDEVKQLNAEISKGKEKARQQEIRSREQPDILVKISCKYRAEVFFKVGRKKRLSALFDVWTNRMESQDSPPLRKTNSNGSSTQVNGAPSLKSDAASIQSTTSSCPPLSFIFTHQGRTLDPSFSIAEAGIEDGDELIAIEMMDLTGPVPDDAEEFVETTRPKIMKNWSDNPSEAKKAMEDIFDAVTRERLKLVLRQYELRERHFECFIRSKELELLLARFRESEQRQIFDAEKSRADKAEDEAIQLRKDLEEAHNGQTLLIEKLIQCCKEPNAERTQRLFTSLREELEKRGTKLADGPVGG</sequence>
<protein>
    <recommendedName>
        <fullName evidence="6">Ubiquitin-like domain-containing protein</fullName>
    </recommendedName>
</protein>
<gene>
    <name evidence="4" type="ORF">SCHPADRAFT_907914</name>
</gene>
<dbReference type="Gene3D" id="3.10.20.90">
    <property type="entry name" value="Phosphatidylinositol 3-kinase Catalytic Subunit, Chain A, domain 1"/>
    <property type="match status" value="1"/>
</dbReference>
<dbReference type="AlphaFoldDB" id="A0A0H2RIK6"/>
<accession>A0A0H2RIK6</accession>